<dbReference type="InterPro" id="IPR011527">
    <property type="entry name" value="ABC1_TM_dom"/>
</dbReference>
<evidence type="ECO:0000256" key="5">
    <source>
        <dbReference type="ARBA" id="ARBA00022723"/>
    </source>
</evidence>
<dbReference type="PROSITE" id="PS00211">
    <property type="entry name" value="ABC_TRANSPORTER_1"/>
    <property type="match status" value="1"/>
</dbReference>
<dbReference type="InterPro" id="IPR036640">
    <property type="entry name" value="ABC1_TM_sf"/>
</dbReference>
<dbReference type="InterPro" id="IPR017871">
    <property type="entry name" value="ABC_transporter-like_CS"/>
</dbReference>
<keyword evidence="7" id="KW-0999">Mitochondrion inner membrane</keyword>
<proteinExistence type="inferred from homology"/>
<evidence type="ECO:0000256" key="3">
    <source>
        <dbReference type="ARBA" id="ARBA00022448"/>
    </source>
</evidence>
<keyword evidence="13" id="KW-0007">Acetylation</keyword>
<dbReference type="GO" id="GO:0005743">
    <property type="term" value="C:mitochondrial inner membrane"/>
    <property type="evidence" value="ECO:0007669"/>
    <property type="project" value="UniProtKB-SubCell"/>
</dbReference>
<keyword evidence="8" id="KW-0067">ATP-binding</keyword>
<feature type="transmembrane region" description="Helical" evidence="21">
    <location>
        <begin position="390"/>
        <end position="409"/>
    </location>
</feature>
<dbReference type="Proteomes" id="UP000271974">
    <property type="component" value="Unassembled WGS sequence"/>
</dbReference>
<protein>
    <recommendedName>
        <fullName evidence="18">ATP-binding cassette sub-family B member 10, mitochondrial</fullName>
    </recommendedName>
    <alternativeName>
        <fullName evidence="19">ABC-mitochondrial erythroid protein</fullName>
    </alternativeName>
    <alternativeName>
        <fullName evidence="20">ATP-binding cassette transporter 10</fullName>
    </alternativeName>
</protein>
<organism evidence="24 25">
    <name type="scientific">Elysia chlorotica</name>
    <name type="common">Eastern emerald elysia</name>
    <name type="synonym">Sea slug</name>
    <dbReference type="NCBI Taxonomy" id="188477"/>
    <lineage>
        <taxon>Eukaryota</taxon>
        <taxon>Metazoa</taxon>
        <taxon>Spiralia</taxon>
        <taxon>Lophotrochozoa</taxon>
        <taxon>Mollusca</taxon>
        <taxon>Gastropoda</taxon>
        <taxon>Heterobranchia</taxon>
        <taxon>Euthyneura</taxon>
        <taxon>Panpulmonata</taxon>
        <taxon>Sacoglossa</taxon>
        <taxon>Placobranchoidea</taxon>
        <taxon>Plakobranchidae</taxon>
        <taxon>Elysia</taxon>
    </lineage>
</organism>
<accession>A0A3S1A130</accession>
<evidence type="ECO:0000256" key="18">
    <source>
        <dbReference type="ARBA" id="ARBA00072683"/>
    </source>
</evidence>
<dbReference type="FunFam" id="1.20.1560.10:FF:000048">
    <property type="entry name" value="ATP-binding cassette sub-family B member 10, mitochondrial"/>
    <property type="match status" value="1"/>
</dbReference>
<evidence type="ECO:0000256" key="2">
    <source>
        <dbReference type="ARBA" id="ARBA00005580"/>
    </source>
</evidence>
<keyword evidence="15 21" id="KW-0472">Membrane</keyword>
<feature type="transmembrane region" description="Helical" evidence="21">
    <location>
        <begin position="170"/>
        <end position="190"/>
    </location>
</feature>
<comment type="similarity">
    <text evidence="2">Belongs to the ABC transporter superfamily. ABCB family. Mitochondrial peptide exporter (TC 3.A.1.212) subfamily.</text>
</comment>
<dbReference type="GO" id="GO:0046872">
    <property type="term" value="F:metal ion binding"/>
    <property type="evidence" value="ECO:0007669"/>
    <property type="project" value="UniProtKB-KW"/>
</dbReference>
<evidence type="ECO:0000256" key="1">
    <source>
        <dbReference type="ARBA" id="ARBA00004448"/>
    </source>
</evidence>
<keyword evidence="9" id="KW-0460">Magnesium</keyword>
<evidence type="ECO:0000313" key="25">
    <source>
        <dbReference type="Proteomes" id="UP000271974"/>
    </source>
</evidence>
<dbReference type="Gene3D" id="1.20.1560.10">
    <property type="entry name" value="ABC transporter type 1, transmembrane domain"/>
    <property type="match status" value="1"/>
</dbReference>
<dbReference type="CDD" id="cd18573">
    <property type="entry name" value="ABC_6TM_ABCB10_like"/>
    <property type="match status" value="1"/>
</dbReference>
<keyword evidence="5" id="KW-0479">Metal-binding</keyword>
<dbReference type="GO" id="GO:0016887">
    <property type="term" value="F:ATP hydrolysis activity"/>
    <property type="evidence" value="ECO:0007669"/>
    <property type="project" value="InterPro"/>
</dbReference>
<dbReference type="CDD" id="cd03249">
    <property type="entry name" value="ABC_MTABC3_MDL1_MDL2"/>
    <property type="match status" value="1"/>
</dbReference>
<dbReference type="SMART" id="SM00382">
    <property type="entry name" value="AAA"/>
    <property type="match status" value="1"/>
</dbReference>
<evidence type="ECO:0000313" key="24">
    <source>
        <dbReference type="EMBL" id="RUS91673.1"/>
    </source>
</evidence>
<dbReference type="OrthoDB" id="6500128at2759"/>
<keyword evidence="12 21" id="KW-1133">Transmembrane helix</keyword>
<dbReference type="GO" id="GO:0042802">
    <property type="term" value="F:identical protein binding"/>
    <property type="evidence" value="ECO:0007669"/>
    <property type="project" value="UniProtKB-ARBA"/>
</dbReference>
<dbReference type="InterPro" id="IPR027417">
    <property type="entry name" value="P-loop_NTPase"/>
</dbReference>
<dbReference type="PROSITE" id="PS50929">
    <property type="entry name" value="ABC_TM1F"/>
    <property type="match status" value="1"/>
</dbReference>
<evidence type="ECO:0000256" key="16">
    <source>
        <dbReference type="ARBA" id="ARBA00052250"/>
    </source>
</evidence>
<reference evidence="24 25" key="1">
    <citation type="submission" date="2019-01" db="EMBL/GenBank/DDBJ databases">
        <title>A draft genome assembly of the solar-powered sea slug Elysia chlorotica.</title>
        <authorList>
            <person name="Cai H."/>
            <person name="Li Q."/>
            <person name="Fang X."/>
            <person name="Li J."/>
            <person name="Curtis N.E."/>
            <person name="Altenburger A."/>
            <person name="Shibata T."/>
            <person name="Feng M."/>
            <person name="Maeda T."/>
            <person name="Schwartz J.A."/>
            <person name="Shigenobu S."/>
            <person name="Lundholm N."/>
            <person name="Nishiyama T."/>
            <person name="Yang H."/>
            <person name="Hasebe M."/>
            <person name="Li S."/>
            <person name="Pierce S.K."/>
            <person name="Wang J."/>
        </authorList>
    </citation>
    <scope>NUCLEOTIDE SEQUENCE [LARGE SCALE GENOMIC DNA]</scope>
    <source>
        <strain evidence="24">EC2010</strain>
        <tissue evidence="24">Whole organism of an adult</tissue>
    </source>
</reference>
<dbReference type="PIRSF" id="PIRSF002773">
    <property type="entry name" value="ABC_prm/ATPase_B"/>
    <property type="match status" value="1"/>
</dbReference>
<comment type="function">
    <text evidence="17">ATP-dependent transporter located in the mitochondrial inner membrane that catalyzes the export of biliverdin from the mitochondrial matrix, and plays a crucial role in hemoglobin synthesis and antioxidative stress. Participates in the early step of the heme biosynthetic process during insertion of iron into protoporphyrin IX (PPIX). Involved in the stabilization of the iron transporter mitoferrin-1/SLC25A37. In addition may be involved in mitochondrial unfolded protein response (UPRmt) signaling pathway, although ABCB10 probably does not participate in peptide export from mitochondria.</text>
</comment>
<evidence type="ECO:0000256" key="17">
    <source>
        <dbReference type="ARBA" id="ARBA00055589"/>
    </source>
</evidence>
<dbReference type="PANTHER" id="PTHR43394:SF1">
    <property type="entry name" value="ATP-BINDING CASSETTE SUB-FAMILY B MEMBER 10, MITOCHONDRIAL"/>
    <property type="match status" value="1"/>
</dbReference>
<evidence type="ECO:0000256" key="19">
    <source>
        <dbReference type="ARBA" id="ARBA00075187"/>
    </source>
</evidence>
<evidence type="ECO:0000256" key="9">
    <source>
        <dbReference type="ARBA" id="ARBA00022842"/>
    </source>
</evidence>
<sequence length="695" mass="76206">MAGVLLKKCSLYSCCISKAAQSPYLMRSAPLSTILCGFKPQFWGNVLNCCQRRLLVSQISPKRVSHSAHKSNFSSWLVRRISTSLRKYKNGKAEPKKSVNSKPVATIPKKKDVQRLVSLAAPEKWSLAGAMCCLVVSSAVTMTVPFCIGKIIDLIHTSDKAHMLTQLNQVCGALLCVFVLGGLANFGRVYTLQTASQRIVRRLRGRLFNSIMRQEVAFFDKSKTGELINRLSSDTTVVASSLSQNISDGLRALFQVTAGIGMMTFVSSKLALVSLGIVPPVAIGSIIYGRYLRKITKQVQDSLANATQVAEERIATIRTVRAFAHEKKECEAYSEGIERVLKLSYKESLARGIFWGFTGFSGNVIVISVFYFGGLMMMESNMTVGDLSSFLLYATYVGVALGGLTSFYTEMNRGIAASYRIWQLIDRQPTIEMDHVGKPAITLPSIQGNMSLKDVSFSYPSRQDMAIFSNLSLDIPAGLVTAVVGPSGSGKSTLSSLLLRFYDPQEGQVLLDGVDIRELEPSWLRSRIGTVSQEPILFSTTIADNIAYGSEKPEEVQMDQIIDAAKKANAYNFVSNFPDGFNTLVGERGLMLSGGQRQRVAIARAILKDPKILILDEATSALDAESEFLVQEALERLMVGRTVLTIAHRLSTIKSASKIIVIDEGKVVESGTYQGLMSLQHGLFRKLVERQTIGK</sequence>
<dbReference type="SUPFAM" id="SSF90123">
    <property type="entry name" value="ABC transporter transmembrane region"/>
    <property type="match status" value="1"/>
</dbReference>
<keyword evidence="4 21" id="KW-0812">Transmembrane</keyword>
<keyword evidence="11" id="KW-1278">Translocase</keyword>
<feature type="transmembrane region" description="Helical" evidence="21">
    <location>
        <begin position="270"/>
        <end position="288"/>
    </location>
</feature>
<dbReference type="PANTHER" id="PTHR43394">
    <property type="entry name" value="ATP-DEPENDENT PERMEASE MDL1, MITOCHONDRIAL"/>
    <property type="match status" value="1"/>
</dbReference>
<evidence type="ECO:0000256" key="8">
    <source>
        <dbReference type="ARBA" id="ARBA00022840"/>
    </source>
</evidence>
<evidence type="ECO:0000259" key="23">
    <source>
        <dbReference type="PROSITE" id="PS50929"/>
    </source>
</evidence>
<evidence type="ECO:0000256" key="6">
    <source>
        <dbReference type="ARBA" id="ARBA00022741"/>
    </source>
</evidence>
<dbReference type="FunFam" id="3.40.50.300:FF:000403">
    <property type="entry name" value="ATP-binding cassette sub-family B member 8, mitochondrial"/>
    <property type="match status" value="1"/>
</dbReference>
<evidence type="ECO:0000256" key="4">
    <source>
        <dbReference type="ARBA" id="ARBA00022692"/>
    </source>
</evidence>
<evidence type="ECO:0000256" key="21">
    <source>
        <dbReference type="SAM" id="Phobius"/>
    </source>
</evidence>
<gene>
    <name evidence="24" type="ORF">EGW08_000499</name>
</gene>
<comment type="subcellular location">
    <subcellularLocation>
        <location evidence="1">Mitochondrion inner membrane</location>
        <topology evidence="1">Multi-pass membrane protein</topology>
    </subcellularLocation>
</comment>
<evidence type="ECO:0000256" key="15">
    <source>
        <dbReference type="ARBA" id="ARBA00023136"/>
    </source>
</evidence>
<evidence type="ECO:0000256" key="11">
    <source>
        <dbReference type="ARBA" id="ARBA00022967"/>
    </source>
</evidence>
<evidence type="ECO:0000256" key="13">
    <source>
        <dbReference type="ARBA" id="ARBA00022990"/>
    </source>
</evidence>
<keyword evidence="14" id="KW-0496">Mitochondrion</keyword>
<dbReference type="GO" id="GO:0090374">
    <property type="term" value="P:oligopeptide export from mitochondrion"/>
    <property type="evidence" value="ECO:0007669"/>
    <property type="project" value="TreeGrafter"/>
</dbReference>
<evidence type="ECO:0000256" key="10">
    <source>
        <dbReference type="ARBA" id="ARBA00022946"/>
    </source>
</evidence>
<evidence type="ECO:0000256" key="12">
    <source>
        <dbReference type="ARBA" id="ARBA00022989"/>
    </source>
</evidence>
<feature type="transmembrane region" description="Helical" evidence="21">
    <location>
        <begin position="125"/>
        <end position="149"/>
    </location>
</feature>
<dbReference type="EMBL" id="RQTK01000007">
    <property type="protein sequence ID" value="RUS91673.1"/>
    <property type="molecule type" value="Genomic_DNA"/>
</dbReference>
<keyword evidence="10" id="KW-0809">Transit peptide</keyword>
<feature type="transmembrane region" description="Helical" evidence="21">
    <location>
        <begin position="352"/>
        <end position="378"/>
    </location>
</feature>
<dbReference type="InterPro" id="IPR003439">
    <property type="entry name" value="ABC_transporter-like_ATP-bd"/>
</dbReference>
<dbReference type="SUPFAM" id="SSF52540">
    <property type="entry name" value="P-loop containing nucleoside triphosphate hydrolases"/>
    <property type="match status" value="1"/>
</dbReference>
<evidence type="ECO:0000256" key="7">
    <source>
        <dbReference type="ARBA" id="ARBA00022792"/>
    </source>
</evidence>
<feature type="domain" description="ABC transporter" evidence="22">
    <location>
        <begin position="450"/>
        <end position="689"/>
    </location>
</feature>
<keyword evidence="3" id="KW-0813">Transport</keyword>
<comment type="caution">
    <text evidence="24">The sequence shown here is derived from an EMBL/GenBank/DDBJ whole genome shotgun (WGS) entry which is preliminary data.</text>
</comment>
<comment type="catalytic activity">
    <reaction evidence="16">
        <text>biliverdin IXalpha(in) + ATP + H2O = biliverdin IXalpha(out) + ADP + phosphate + H(+)</text>
        <dbReference type="Rhea" id="RHEA:82359"/>
        <dbReference type="ChEBI" id="CHEBI:15377"/>
        <dbReference type="ChEBI" id="CHEBI:15378"/>
        <dbReference type="ChEBI" id="CHEBI:30616"/>
        <dbReference type="ChEBI" id="CHEBI:43474"/>
        <dbReference type="ChEBI" id="CHEBI:57991"/>
        <dbReference type="ChEBI" id="CHEBI:456216"/>
    </reaction>
    <physiologicalReaction direction="left-to-right" evidence="16">
        <dbReference type="Rhea" id="RHEA:82360"/>
    </physiologicalReaction>
</comment>
<evidence type="ECO:0000256" key="14">
    <source>
        <dbReference type="ARBA" id="ARBA00023128"/>
    </source>
</evidence>
<dbReference type="AlphaFoldDB" id="A0A3S1A130"/>
<dbReference type="InterPro" id="IPR039421">
    <property type="entry name" value="Type_1_exporter"/>
</dbReference>
<dbReference type="Pfam" id="PF00664">
    <property type="entry name" value="ABC_membrane"/>
    <property type="match status" value="1"/>
</dbReference>
<dbReference type="STRING" id="188477.A0A3S1A130"/>
<name>A0A3S1A130_ELYCH</name>
<dbReference type="PROSITE" id="PS50893">
    <property type="entry name" value="ABC_TRANSPORTER_2"/>
    <property type="match status" value="1"/>
</dbReference>
<dbReference type="Pfam" id="PF00005">
    <property type="entry name" value="ABC_tran"/>
    <property type="match status" value="1"/>
</dbReference>
<dbReference type="InterPro" id="IPR003593">
    <property type="entry name" value="AAA+_ATPase"/>
</dbReference>
<keyword evidence="6" id="KW-0547">Nucleotide-binding</keyword>
<dbReference type="Gene3D" id="3.40.50.300">
    <property type="entry name" value="P-loop containing nucleotide triphosphate hydrolases"/>
    <property type="match status" value="1"/>
</dbReference>
<evidence type="ECO:0000256" key="20">
    <source>
        <dbReference type="ARBA" id="ARBA00083334"/>
    </source>
</evidence>
<feature type="domain" description="ABC transmembrane type-1" evidence="23">
    <location>
        <begin position="128"/>
        <end position="413"/>
    </location>
</feature>
<dbReference type="GO" id="GO:0005524">
    <property type="term" value="F:ATP binding"/>
    <property type="evidence" value="ECO:0007669"/>
    <property type="project" value="UniProtKB-KW"/>
</dbReference>
<keyword evidence="25" id="KW-1185">Reference proteome</keyword>
<dbReference type="GO" id="GO:0015421">
    <property type="term" value="F:ABC-type oligopeptide transporter activity"/>
    <property type="evidence" value="ECO:0007669"/>
    <property type="project" value="TreeGrafter"/>
</dbReference>
<evidence type="ECO:0000259" key="22">
    <source>
        <dbReference type="PROSITE" id="PS50893"/>
    </source>
</evidence>